<keyword evidence="2" id="KW-1185">Reference proteome</keyword>
<evidence type="ECO:0000313" key="2">
    <source>
        <dbReference type="Proteomes" id="UP001642487"/>
    </source>
</evidence>
<dbReference type="EMBL" id="OZ021739">
    <property type="protein sequence ID" value="CAK9322414.1"/>
    <property type="molecule type" value="Genomic_DNA"/>
</dbReference>
<organism evidence="1 2">
    <name type="scientific">Citrullus colocynthis</name>
    <name type="common">colocynth</name>
    <dbReference type="NCBI Taxonomy" id="252529"/>
    <lineage>
        <taxon>Eukaryota</taxon>
        <taxon>Viridiplantae</taxon>
        <taxon>Streptophyta</taxon>
        <taxon>Embryophyta</taxon>
        <taxon>Tracheophyta</taxon>
        <taxon>Spermatophyta</taxon>
        <taxon>Magnoliopsida</taxon>
        <taxon>eudicotyledons</taxon>
        <taxon>Gunneridae</taxon>
        <taxon>Pentapetalae</taxon>
        <taxon>rosids</taxon>
        <taxon>fabids</taxon>
        <taxon>Cucurbitales</taxon>
        <taxon>Cucurbitaceae</taxon>
        <taxon>Benincaseae</taxon>
        <taxon>Citrullus</taxon>
    </lineage>
</organism>
<name>A0ABP0YPG6_9ROSI</name>
<proteinExistence type="predicted"/>
<sequence>MCHISSLFIFLDPQANSQISIATKLLLLKFHRSLISSLLSHNSLLQGKFLCIFINHVEVQAFHAQRTIWS</sequence>
<dbReference type="Proteomes" id="UP001642487">
    <property type="component" value="Chromosome 5"/>
</dbReference>
<evidence type="ECO:0000313" key="1">
    <source>
        <dbReference type="EMBL" id="CAK9322414.1"/>
    </source>
</evidence>
<accession>A0ABP0YPG6</accession>
<reference evidence="1 2" key="1">
    <citation type="submission" date="2024-03" db="EMBL/GenBank/DDBJ databases">
        <authorList>
            <person name="Gkanogiannis A."/>
            <person name="Becerra Lopez-Lavalle L."/>
        </authorList>
    </citation>
    <scope>NUCLEOTIDE SEQUENCE [LARGE SCALE GENOMIC DNA]</scope>
</reference>
<protein>
    <submittedName>
        <fullName evidence="1">Uncharacterized protein</fullName>
    </submittedName>
</protein>
<gene>
    <name evidence="1" type="ORF">CITCOLO1_LOCUS14560</name>
</gene>